<reference evidence="2 3" key="1">
    <citation type="journal article" date="2023" name="Hortic Res">
        <title>Pangenome of water caltrop reveals structural variations and asymmetric subgenome divergence after allopolyploidization.</title>
        <authorList>
            <person name="Zhang X."/>
            <person name="Chen Y."/>
            <person name="Wang L."/>
            <person name="Yuan Y."/>
            <person name="Fang M."/>
            <person name="Shi L."/>
            <person name="Lu R."/>
            <person name="Comes H.P."/>
            <person name="Ma Y."/>
            <person name="Chen Y."/>
            <person name="Huang G."/>
            <person name="Zhou Y."/>
            <person name="Zheng Z."/>
            <person name="Qiu Y."/>
        </authorList>
    </citation>
    <scope>NUCLEOTIDE SEQUENCE [LARGE SCALE GENOMIC DNA]</scope>
    <source>
        <strain evidence="2">F231</strain>
    </source>
</reference>
<dbReference type="AlphaFoldDB" id="A0AAN7L2Y6"/>
<name>A0AAN7L2Y6_TRANT</name>
<gene>
    <name evidence="2" type="ORF">SAY86_005147</name>
</gene>
<evidence type="ECO:0000313" key="3">
    <source>
        <dbReference type="Proteomes" id="UP001346149"/>
    </source>
</evidence>
<sequence length="115" mass="13751">MKFSTSWLYKLNVRNYTLDHFIYRCLLLSQLSSSSRPERRGGRLQGETRQRARRRRPRLMVLGRAPQQAPQRRPRRCSWRQRPPGGQRMRSSSSPFRNRNALRSREGGMRIDRPL</sequence>
<dbReference type="Proteomes" id="UP001346149">
    <property type="component" value="Unassembled WGS sequence"/>
</dbReference>
<comment type="caution">
    <text evidence="2">The sequence shown here is derived from an EMBL/GenBank/DDBJ whole genome shotgun (WGS) entry which is preliminary data.</text>
</comment>
<organism evidence="2 3">
    <name type="scientific">Trapa natans</name>
    <name type="common">Water chestnut</name>
    <dbReference type="NCBI Taxonomy" id="22666"/>
    <lineage>
        <taxon>Eukaryota</taxon>
        <taxon>Viridiplantae</taxon>
        <taxon>Streptophyta</taxon>
        <taxon>Embryophyta</taxon>
        <taxon>Tracheophyta</taxon>
        <taxon>Spermatophyta</taxon>
        <taxon>Magnoliopsida</taxon>
        <taxon>eudicotyledons</taxon>
        <taxon>Gunneridae</taxon>
        <taxon>Pentapetalae</taxon>
        <taxon>rosids</taxon>
        <taxon>malvids</taxon>
        <taxon>Myrtales</taxon>
        <taxon>Lythraceae</taxon>
        <taxon>Trapa</taxon>
    </lineage>
</organism>
<proteinExistence type="predicted"/>
<feature type="compositionally biased region" description="Basic and acidic residues" evidence="1">
    <location>
        <begin position="103"/>
        <end position="115"/>
    </location>
</feature>
<protein>
    <submittedName>
        <fullName evidence="2">Uncharacterized protein</fullName>
    </submittedName>
</protein>
<keyword evidence="3" id="KW-1185">Reference proteome</keyword>
<evidence type="ECO:0000313" key="2">
    <source>
        <dbReference type="EMBL" id="KAK4776459.1"/>
    </source>
</evidence>
<accession>A0AAN7L2Y6</accession>
<feature type="compositionally biased region" description="Basic and acidic residues" evidence="1">
    <location>
        <begin position="36"/>
        <end position="50"/>
    </location>
</feature>
<dbReference type="EMBL" id="JAXQNO010000018">
    <property type="protein sequence ID" value="KAK4776459.1"/>
    <property type="molecule type" value="Genomic_DNA"/>
</dbReference>
<evidence type="ECO:0000256" key="1">
    <source>
        <dbReference type="SAM" id="MobiDB-lite"/>
    </source>
</evidence>
<feature type="region of interest" description="Disordered" evidence="1">
    <location>
        <begin position="33"/>
        <end position="115"/>
    </location>
</feature>